<dbReference type="EMBL" id="JBEZFP010000065">
    <property type="protein sequence ID" value="MEU8136516.1"/>
    <property type="molecule type" value="Genomic_DNA"/>
</dbReference>
<proteinExistence type="predicted"/>
<organism evidence="7 8">
    <name type="scientific">Streptodolium elevatio</name>
    <dbReference type="NCBI Taxonomy" id="3157996"/>
    <lineage>
        <taxon>Bacteria</taxon>
        <taxon>Bacillati</taxon>
        <taxon>Actinomycetota</taxon>
        <taxon>Actinomycetes</taxon>
        <taxon>Kitasatosporales</taxon>
        <taxon>Streptomycetaceae</taxon>
        <taxon>Streptodolium</taxon>
    </lineage>
</organism>
<comment type="catalytic activity">
    <reaction evidence="5">
        <text>glycyl-tRNA(Gly) + acetyl-CoA = N-acetylglycyl-tRNA(Gly) + CoA + H(+)</text>
        <dbReference type="Rhea" id="RHEA:81867"/>
        <dbReference type="Rhea" id="RHEA-COMP:9683"/>
        <dbReference type="Rhea" id="RHEA-COMP:19766"/>
        <dbReference type="ChEBI" id="CHEBI:15378"/>
        <dbReference type="ChEBI" id="CHEBI:57287"/>
        <dbReference type="ChEBI" id="CHEBI:57288"/>
        <dbReference type="ChEBI" id="CHEBI:78522"/>
        <dbReference type="ChEBI" id="CHEBI:232036"/>
    </reaction>
</comment>
<evidence type="ECO:0000259" key="6">
    <source>
        <dbReference type="Pfam" id="PF13673"/>
    </source>
</evidence>
<reference evidence="7 8" key="1">
    <citation type="submission" date="2024-06" db="EMBL/GenBank/DDBJ databases">
        <title>The Natural Products Discovery Center: Release of the First 8490 Sequenced Strains for Exploring Actinobacteria Biosynthetic Diversity.</title>
        <authorList>
            <person name="Kalkreuter E."/>
            <person name="Kautsar S.A."/>
            <person name="Yang D."/>
            <person name="Bader C.D."/>
            <person name="Teijaro C.N."/>
            <person name="Fluegel L."/>
            <person name="Davis C.M."/>
            <person name="Simpson J.R."/>
            <person name="Lauterbach L."/>
            <person name="Steele A.D."/>
            <person name="Gui C."/>
            <person name="Meng S."/>
            <person name="Li G."/>
            <person name="Viehrig K."/>
            <person name="Ye F."/>
            <person name="Su P."/>
            <person name="Kiefer A.F."/>
            <person name="Nichols A."/>
            <person name="Cepeda A.J."/>
            <person name="Yan W."/>
            <person name="Fan B."/>
            <person name="Jiang Y."/>
            <person name="Adhikari A."/>
            <person name="Zheng C.-J."/>
            <person name="Schuster L."/>
            <person name="Cowan T.M."/>
            <person name="Smanski M.J."/>
            <person name="Chevrette M.G."/>
            <person name="De Carvalho L.P.S."/>
            <person name="Shen B."/>
        </authorList>
    </citation>
    <scope>NUCLEOTIDE SEQUENCE [LARGE SCALE GENOMIC DNA]</scope>
    <source>
        <strain evidence="7 8">NPDC048946</strain>
    </source>
</reference>
<name>A0ABV3DL75_9ACTN</name>
<keyword evidence="8" id="KW-1185">Reference proteome</keyword>
<dbReference type="Gene3D" id="3.40.630.30">
    <property type="match status" value="1"/>
</dbReference>
<dbReference type="InterPro" id="IPR016181">
    <property type="entry name" value="Acyl_CoA_acyltransferase"/>
</dbReference>
<evidence type="ECO:0000256" key="4">
    <source>
        <dbReference type="ARBA" id="ARBA00023315"/>
    </source>
</evidence>
<evidence type="ECO:0000256" key="1">
    <source>
        <dbReference type="ARBA" id="ARBA00022491"/>
    </source>
</evidence>
<dbReference type="PANTHER" id="PTHR36449">
    <property type="entry name" value="ACETYLTRANSFERASE-RELATED"/>
    <property type="match status" value="1"/>
</dbReference>
<dbReference type="Proteomes" id="UP001551482">
    <property type="component" value="Unassembled WGS sequence"/>
</dbReference>
<keyword evidence="1" id="KW-0678">Repressor</keyword>
<dbReference type="InterPro" id="IPR000182">
    <property type="entry name" value="GNAT_dom"/>
</dbReference>
<keyword evidence="2" id="KW-1277">Toxin-antitoxin system</keyword>
<evidence type="ECO:0000256" key="3">
    <source>
        <dbReference type="ARBA" id="ARBA00022679"/>
    </source>
</evidence>
<dbReference type="RefSeq" id="WP_358357099.1">
    <property type="nucleotide sequence ID" value="NZ_JBEZFP010000065.1"/>
</dbReference>
<evidence type="ECO:0000313" key="7">
    <source>
        <dbReference type="EMBL" id="MEU8136516.1"/>
    </source>
</evidence>
<sequence>MYETMSLRDDHVLDSFDCGKPDLDTWLRNSARHTMRNRTAQTFVWCEPDDTRVLAYFSLAGHVVEKEELPSSRMRQGSPRQSPAILLARLALDKRLQGKKLGGVLLFDAMDRIAQAVALVAARFVLVDAIDEDAATYYEKYGFKRIPGDTRLYRKVNDILAELD</sequence>
<evidence type="ECO:0000256" key="5">
    <source>
        <dbReference type="ARBA" id="ARBA00049880"/>
    </source>
</evidence>
<feature type="domain" description="N-acetyltransferase" evidence="6">
    <location>
        <begin position="86"/>
        <end position="149"/>
    </location>
</feature>
<dbReference type="Pfam" id="PF13673">
    <property type="entry name" value="Acetyltransf_10"/>
    <property type="match status" value="1"/>
</dbReference>
<dbReference type="PANTHER" id="PTHR36449:SF1">
    <property type="entry name" value="ACETYLTRANSFERASE"/>
    <property type="match status" value="1"/>
</dbReference>
<accession>A0ABV3DL75</accession>
<protein>
    <recommendedName>
        <fullName evidence="6">N-acetyltransferase domain-containing protein</fullName>
    </recommendedName>
</protein>
<evidence type="ECO:0000313" key="8">
    <source>
        <dbReference type="Proteomes" id="UP001551482"/>
    </source>
</evidence>
<dbReference type="SUPFAM" id="SSF55729">
    <property type="entry name" value="Acyl-CoA N-acyltransferases (Nat)"/>
    <property type="match status" value="1"/>
</dbReference>
<gene>
    <name evidence="7" type="ORF">AB0C36_23765</name>
</gene>
<evidence type="ECO:0000256" key="2">
    <source>
        <dbReference type="ARBA" id="ARBA00022649"/>
    </source>
</evidence>
<keyword evidence="3" id="KW-0808">Transferase</keyword>
<comment type="caution">
    <text evidence="7">The sequence shown here is derived from an EMBL/GenBank/DDBJ whole genome shotgun (WGS) entry which is preliminary data.</text>
</comment>
<keyword evidence="4" id="KW-0012">Acyltransferase</keyword>